<keyword evidence="4" id="KW-1185">Reference proteome</keyword>
<evidence type="ECO:0000259" key="2">
    <source>
        <dbReference type="Pfam" id="PF13240"/>
    </source>
</evidence>
<gene>
    <name evidence="3" type="ORF">KK2020170_14700</name>
</gene>
<evidence type="ECO:0000256" key="1">
    <source>
        <dbReference type="SAM" id="Phobius"/>
    </source>
</evidence>
<accession>A0ABM7S559</accession>
<dbReference type="EMBL" id="AP024749">
    <property type="protein sequence ID" value="BCY28602.1"/>
    <property type="molecule type" value="Genomic_DNA"/>
</dbReference>
<keyword evidence="1" id="KW-0472">Membrane</keyword>
<evidence type="ECO:0000313" key="4">
    <source>
        <dbReference type="Proteomes" id="UP000825258"/>
    </source>
</evidence>
<name>A0ABM7S559_9FLAO</name>
<dbReference type="RefSeq" id="WP_221257721.1">
    <property type="nucleotide sequence ID" value="NZ_AP024749.1"/>
</dbReference>
<evidence type="ECO:0000313" key="3">
    <source>
        <dbReference type="EMBL" id="BCY28602.1"/>
    </source>
</evidence>
<protein>
    <recommendedName>
        <fullName evidence="2">Zinc-ribbon domain-containing protein</fullName>
    </recommendedName>
</protein>
<sequence length="151" mass="17237">MYCIECGAQIPDNSKFCSHCGKKQTEAEPSLKEKIAEVIIEKEITRQVIEAHKSSIDYLFLKKTMGWYLAWILFHLMLLLVFSGGAFESDNSNGGLSDFWPFDDYSGSRFARRYDITEFLVYTIFPLVILVIISLTRNTDTTDNGQTNANE</sequence>
<dbReference type="Proteomes" id="UP000825258">
    <property type="component" value="Chromosome"/>
</dbReference>
<feature type="transmembrane region" description="Helical" evidence="1">
    <location>
        <begin position="68"/>
        <end position="87"/>
    </location>
</feature>
<keyword evidence="1" id="KW-0812">Transmembrane</keyword>
<keyword evidence="1" id="KW-1133">Transmembrane helix</keyword>
<dbReference type="Pfam" id="PF13240">
    <property type="entry name" value="Zn_Ribbon_1"/>
    <property type="match status" value="1"/>
</dbReference>
<organism evidence="3 4">
    <name type="scientific">Flavobacterium okayamense</name>
    <dbReference type="NCBI Taxonomy" id="2830782"/>
    <lineage>
        <taxon>Bacteria</taxon>
        <taxon>Pseudomonadati</taxon>
        <taxon>Bacteroidota</taxon>
        <taxon>Flavobacteriia</taxon>
        <taxon>Flavobacteriales</taxon>
        <taxon>Flavobacteriaceae</taxon>
        <taxon>Flavobacterium</taxon>
    </lineage>
</organism>
<proteinExistence type="predicted"/>
<reference evidence="3 4" key="1">
    <citation type="submission" date="2021-06" db="EMBL/GenBank/DDBJ databases">
        <title>Whole genome sequences of Flavobacterium sp. KK2020170 and assembly.</title>
        <authorList>
            <person name="Kitahara K."/>
            <person name="Miyoshi S."/>
            <person name="Uesaka K."/>
        </authorList>
    </citation>
    <scope>NUCLEOTIDE SEQUENCE [LARGE SCALE GENOMIC DNA]</scope>
    <source>
        <strain evidence="3 4">KK2020170</strain>
    </source>
</reference>
<feature type="transmembrane region" description="Helical" evidence="1">
    <location>
        <begin position="119"/>
        <end position="136"/>
    </location>
</feature>
<feature type="domain" description="Zinc-ribbon" evidence="2">
    <location>
        <begin position="2"/>
        <end position="23"/>
    </location>
</feature>
<dbReference type="InterPro" id="IPR026870">
    <property type="entry name" value="Zinc_ribbon_dom"/>
</dbReference>